<dbReference type="Proteomes" id="UP000789570">
    <property type="component" value="Unassembled WGS sequence"/>
</dbReference>
<evidence type="ECO:0000313" key="3">
    <source>
        <dbReference type="EMBL" id="CAG8485479.1"/>
    </source>
</evidence>
<evidence type="ECO:0000313" key="4">
    <source>
        <dbReference type="Proteomes" id="UP000789570"/>
    </source>
</evidence>
<dbReference type="OrthoDB" id="5584915at2759"/>
<proteinExistence type="predicted"/>
<organism evidence="3 4">
    <name type="scientific">Funneliformis caledonium</name>
    <dbReference type="NCBI Taxonomy" id="1117310"/>
    <lineage>
        <taxon>Eukaryota</taxon>
        <taxon>Fungi</taxon>
        <taxon>Fungi incertae sedis</taxon>
        <taxon>Mucoromycota</taxon>
        <taxon>Glomeromycotina</taxon>
        <taxon>Glomeromycetes</taxon>
        <taxon>Glomerales</taxon>
        <taxon>Glomeraceae</taxon>
        <taxon>Funneliformis</taxon>
    </lineage>
</organism>
<sequence length="576" mass="66825">MASYEEIKTELNKAEARFGKAVENLKEWEEGSKGVERGEEVIGGEQSSDGETGRGVETKFRKVSDREGHKCKFEGEEEILSKKACQLEGNIPSLNVGDFRKLVSGGYTFIDKSHFIEEFIVKSSDYVILLRLRRFEKSINLSMLKEFFDIPIHPDNLKFRQELFKGLNITKRTFLDLMTVKALTGDKSLQLSEYLYDHPFEIAFHENYFDDARKLLTSILSPLLKGNDANLYKALIVEVSYVAKAGLFFGLNNLTICPMYDELYVDKFGFTEDEISAIINHYNVSNISLETSELDNVKNYYNSYICEIKTKIYNPMSIISYMFNKKLKPYWVIIGGLSKSIKMLILHSNQFISLASGFMSDEKIDAPTTTRFQSLDYEILRSCRTTDELLILLYFGEYLIKDTIDNKLFISNKETHEVWKYWLNIAPNERYNPIFKSLSEYNFEKFVFDLKRIFDSTSVSYMNITTEKYYYCLMIESNLEAGLGCLDIVIQLTSENSTRTFIFEFKSIKRVKKNKQTVLEKETKAGIEQINRKQYVKSITRNELITKIAKCAICFCSKDLFFLLKSLKRTQRMNGN</sequence>
<keyword evidence="4" id="KW-1185">Reference proteome</keyword>
<feature type="domain" description="AAA-ATPase-like" evidence="2">
    <location>
        <begin position="96"/>
        <end position="172"/>
    </location>
</feature>
<accession>A0A9N8WID2</accession>
<dbReference type="Pfam" id="PF09820">
    <property type="entry name" value="AAA-ATPase_like"/>
    <property type="match status" value="1"/>
</dbReference>
<gene>
    <name evidence="3" type="ORF">FCALED_LOCUS2931</name>
</gene>
<dbReference type="PANTHER" id="PTHR34825:SF1">
    <property type="entry name" value="AAA-ATPASE-LIKE DOMAIN-CONTAINING PROTEIN"/>
    <property type="match status" value="1"/>
</dbReference>
<name>A0A9N8WID2_9GLOM</name>
<dbReference type="Pfam" id="PF08011">
    <property type="entry name" value="PDDEXK_9"/>
    <property type="match status" value="1"/>
</dbReference>
<evidence type="ECO:0000256" key="1">
    <source>
        <dbReference type="SAM" id="MobiDB-lite"/>
    </source>
</evidence>
<evidence type="ECO:0000259" key="2">
    <source>
        <dbReference type="Pfam" id="PF09820"/>
    </source>
</evidence>
<dbReference type="AlphaFoldDB" id="A0A9N8WID2"/>
<comment type="caution">
    <text evidence="3">The sequence shown here is derived from an EMBL/GenBank/DDBJ whole genome shotgun (WGS) entry which is preliminary data.</text>
</comment>
<feature type="region of interest" description="Disordered" evidence="1">
    <location>
        <begin position="30"/>
        <end position="55"/>
    </location>
</feature>
<dbReference type="InterPro" id="IPR012547">
    <property type="entry name" value="PDDEXK_9"/>
</dbReference>
<dbReference type="EMBL" id="CAJVPQ010000484">
    <property type="protein sequence ID" value="CAG8485479.1"/>
    <property type="molecule type" value="Genomic_DNA"/>
</dbReference>
<feature type="compositionally biased region" description="Basic and acidic residues" evidence="1">
    <location>
        <begin position="30"/>
        <end position="40"/>
    </location>
</feature>
<reference evidence="3" key="1">
    <citation type="submission" date="2021-06" db="EMBL/GenBank/DDBJ databases">
        <authorList>
            <person name="Kallberg Y."/>
            <person name="Tangrot J."/>
            <person name="Rosling A."/>
        </authorList>
    </citation>
    <scope>NUCLEOTIDE SEQUENCE</scope>
    <source>
        <strain evidence="3">UK204</strain>
    </source>
</reference>
<dbReference type="PANTHER" id="PTHR34825">
    <property type="entry name" value="CONSERVED PROTEIN, WITH A WEAK D-GALACTARATE DEHYDRATASE/ALTRONATE HYDROLASE DOMAIN"/>
    <property type="match status" value="1"/>
</dbReference>
<dbReference type="InterPro" id="IPR018631">
    <property type="entry name" value="AAA-ATPase-like_dom"/>
</dbReference>
<protein>
    <submittedName>
        <fullName evidence="3">2620_t:CDS:1</fullName>
    </submittedName>
</protein>